<dbReference type="EMBL" id="VIKR01000001">
    <property type="protein sequence ID" value="TQV77271.1"/>
    <property type="molecule type" value="Genomic_DNA"/>
</dbReference>
<evidence type="ECO:0000256" key="3">
    <source>
        <dbReference type="PIRSR" id="PIRSR001434-2"/>
    </source>
</evidence>
<dbReference type="Pfam" id="PF01053">
    <property type="entry name" value="Cys_Met_Meta_PP"/>
    <property type="match status" value="1"/>
</dbReference>
<proteinExistence type="inferred from homology"/>
<dbReference type="PANTHER" id="PTHR11808">
    <property type="entry name" value="TRANS-SULFURATION ENZYME FAMILY MEMBER"/>
    <property type="match status" value="1"/>
</dbReference>
<keyword evidence="2 3" id="KW-0663">Pyridoxal phosphate</keyword>
<dbReference type="NCBIfam" id="NF005758">
    <property type="entry name" value="PRK07582.1"/>
    <property type="match status" value="1"/>
</dbReference>
<dbReference type="GO" id="GO:0030170">
    <property type="term" value="F:pyridoxal phosphate binding"/>
    <property type="evidence" value="ECO:0007669"/>
    <property type="project" value="InterPro"/>
</dbReference>
<dbReference type="GO" id="GO:0004123">
    <property type="term" value="F:cystathionine gamma-lyase activity"/>
    <property type="evidence" value="ECO:0007669"/>
    <property type="project" value="TreeGrafter"/>
</dbReference>
<name>A0A545TJC5_9GAMM</name>
<dbReference type="PANTHER" id="PTHR11808:SF85">
    <property type="entry name" value="CYSTATHIONINE GAMMA-LYASE-RELATED"/>
    <property type="match status" value="1"/>
</dbReference>
<evidence type="ECO:0000313" key="6">
    <source>
        <dbReference type="Proteomes" id="UP000317839"/>
    </source>
</evidence>
<evidence type="ECO:0000256" key="4">
    <source>
        <dbReference type="RuleBase" id="RU362118"/>
    </source>
</evidence>
<dbReference type="OrthoDB" id="9805807at2"/>
<dbReference type="PIRSF" id="PIRSF001434">
    <property type="entry name" value="CGS"/>
    <property type="match status" value="1"/>
</dbReference>
<sequence>MKDNYRPATKIVHAGAAKVKQGEAFNQGPVFASAFHLSGDVDPKAYQYARFHNPTWEAIESGLGDLEGGSVLVFPSGMAAVAAVLTSFVKSGDKILVQSDGYYATRAYAENFLVKFGVEVIAVPTLSIPDQDFSDFKLVFVESPSNPLLDVLDIKRLAEKVHAADGILAIDNTTMTPIGQQPLRLGADISMCSDTKALNGHSDVLFGHVATKNESMLEQMLLWRKLSGNIPGPMETWLVHRGMASLDMRLQRMVNNAQVIAEFLQNLSSVKSVRYPGLKEDPSYVIATEQMQHYGFIISFDLGEKTNADRFLKKAKLIIEATSFGGMHTMAERRARWGTDNVSPGLIRLSVGCEAVEDIIADIALALEG</sequence>
<dbReference type="GO" id="GO:0005737">
    <property type="term" value="C:cytoplasm"/>
    <property type="evidence" value="ECO:0007669"/>
    <property type="project" value="TreeGrafter"/>
</dbReference>
<protein>
    <submittedName>
        <fullName evidence="5">Cystathionine gamma-lyase</fullName>
        <ecNumber evidence="5">4.4.1.1</ecNumber>
    </submittedName>
</protein>
<keyword evidence="5" id="KW-0456">Lyase</keyword>
<feature type="modified residue" description="N6-(pyridoxal phosphate)lysine" evidence="3">
    <location>
        <position position="196"/>
    </location>
</feature>
<comment type="caution">
    <text evidence="5">The sequence shown here is derived from an EMBL/GenBank/DDBJ whole genome shotgun (WGS) entry which is preliminary data.</text>
</comment>
<dbReference type="AlphaFoldDB" id="A0A545TJC5"/>
<gene>
    <name evidence="5" type="ORF">FLL45_04820</name>
</gene>
<dbReference type="InterPro" id="IPR015421">
    <property type="entry name" value="PyrdxlP-dep_Trfase_major"/>
</dbReference>
<dbReference type="SUPFAM" id="SSF53383">
    <property type="entry name" value="PLP-dependent transferases"/>
    <property type="match status" value="1"/>
</dbReference>
<organism evidence="5 6">
    <name type="scientific">Aliikangiella marina</name>
    <dbReference type="NCBI Taxonomy" id="1712262"/>
    <lineage>
        <taxon>Bacteria</taxon>
        <taxon>Pseudomonadati</taxon>
        <taxon>Pseudomonadota</taxon>
        <taxon>Gammaproteobacteria</taxon>
        <taxon>Oceanospirillales</taxon>
        <taxon>Pleioneaceae</taxon>
        <taxon>Aliikangiella</taxon>
    </lineage>
</organism>
<dbReference type="InterPro" id="IPR015422">
    <property type="entry name" value="PyrdxlP-dep_Trfase_small"/>
</dbReference>
<evidence type="ECO:0000313" key="5">
    <source>
        <dbReference type="EMBL" id="TQV77271.1"/>
    </source>
</evidence>
<dbReference type="Gene3D" id="3.40.640.10">
    <property type="entry name" value="Type I PLP-dependent aspartate aminotransferase-like (Major domain)"/>
    <property type="match status" value="1"/>
</dbReference>
<keyword evidence="6" id="KW-1185">Reference proteome</keyword>
<comment type="cofactor">
    <cofactor evidence="1 4">
        <name>pyridoxal 5'-phosphate</name>
        <dbReference type="ChEBI" id="CHEBI:597326"/>
    </cofactor>
</comment>
<dbReference type="RefSeq" id="WP_142940844.1">
    <property type="nucleotide sequence ID" value="NZ_VIKR01000001.1"/>
</dbReference>
<dbReference type="GO" id="GO:0019343">
    <property type="term" value="P:cysteine biosynthetic process via cystathionine"/>
    <property type="evidence" value="ECO:0007669"/>
    <property type="project" value="TreeGrafter"/>
</dbReference>
<dbReference type="Gene3D" id="3.90.1150.10">
    <property type="entry name" value="Aspartate Aminotransferase, domain 1"/>
    <property type="match status" value="1"/>
</dbReference>
<dbReference type="InterPro" id="IPR015424">
    <property type="entry name" value="PyrdxlP-dep_Trfase"/>
</dbReference>
<evidence type="ECO:0000256" key="2">
    <source>
        <dbReference type="ARBA" id="ARBA00022898"/>
    </source>
</evidence>
<evidence type="ECO:0000256" key="1">
    <source>
        <dbReference type="ARBA" id="ARBA00001933"/>
    </source>
</evidence>
<dbReference type="InterPro" id="IPR000277">
    <property type="entry name" value="Cys/Met-Metab_PyrdxlP-dep_enz"/>
</dbReference>
<dbReference type="GO" id="GO:0019346">
    <property type="term" value="P:transsulfuration"/>
    <property type="evidence" value="ECO:0007669"/>
    <property type="project" value="InterPro"/>
</dbReference>
<dbReference type="EC" id="4.4.1.1" evidence="5"/>
<accession>A0A545TJC5</accession>
<dbReference type="Proteomes" id="UP000317839">
    <property type="component" value="Unassembled WGS sequence"/>
</dbReference>
<reference evidence="5 6" key="1">
    <citation type="submission" date="2019-06" db="EMBL/GenBank/DDBJ databases">
        <title>Draft genome of Aliikangiella marina GYP-15.</title>
        <authorList>
            <person name="Wang G."/>
        </authorList>
    </citation>
    <scope>NUCLEOTIDE SEQUENCE [LARGE SCALE GENOMIC DNA]</scope>
    <source>
        <strain evidence="5 6">GYP-15</strain>
    </source>
</reference>
<comment type="similarity">
    <text evidence="4">Belongs to the trans-sulfuration enzymes family.</text>
</comment>